<feature type="transmembrane region" description="Helical" evidence="8">
    <location>
        <begin position="184"/>
        <end position="203"/>
    </location>
</feature>
<gene>
    <name evidence="9" type="ORF">EXD82_01925</name>
</gene>
<evidence type="ECO:0000256" key="7">
    <source>
        <dbReference type="ARBA" id="ARBA00023136"/>
    </source>
</evidence>
<evidence type="ECO:0000256" key="5">
    <source>
        <dbReference type="ARBA" id="ARBA00022692"/>
    </source>
</evidence>
<keyword evidence="5 8" id="KW-0812">Transmembrane</keyword>
<dbReference type="Proteomes" id="UP000317863">
    <property type="component" value="Unassembled WGS sequence"/>
</dbReference>
<dbReference type="GO" id="GO:1903785">
    <property type="term" value="P:L-valine transmembrane transport"/>
    <property type="evidence" value="ECO:0007669"/>
    <property type="project" value="TreeGrafter"/>
</dbReference>
<evidence type="ECO:0000256" key="3">
    <source>
        <dbReference type="ARBA" id="ARBA00022448"/>
    </source>
</evidence>
<keyword evidence="7 8" id="KW-0472">Membrane</keyword>
<dbReference type="OrthoDB" id="3181706at2"/>
<dbReference type="PANTHER" id="PTHR34979">
    <property type="entry name" value="INNER MEMBRANE PROTEIN YGAZ"/>
    <property type="match status" value="1"/>
</dbReference>
<feature type="transmembrane region" description="Helical" evidence="8">
    <location>
        <begin position="21"/>
        <end position="47"/>
    </location>
</feature>
<evidence type="ECO:0000256" key="1">
    <source>
        <dbReference type="ARBA" id="ARBA00004651"/>
    </source>
</evidence>
<comment type="caution">
    <text evidence="9">The sequence shown here is derived from an EMBL/GenBank/DDBJ whole genome shotgun (WGS) entry which is preliminary data.</text>
</comment>
<evidence type="ECO:0000256" key="4">
    <source>
        <dbReference type="ARBA" id="ARBA00022475"/>
    </source>
</evidence>
<feature type="transmembrane region" description="Helical" evidence="8">
    <location>
        <begin position="209"/>
        <end position="229"/>
    </location>
</feature>
<protein>
    <submittedName>
        <fullName evidence="9">Branched-chain amino acid ABC transporter permease</fullName>
    </submittedName>
</protein>
<evidence type="ECO:0000313" key="10">
    <source>
        <dbReference type="Proteomes" id="UP000317863"/>
    </source>
</evidence>
<dbReference type="PANTHER" id="PTHR34979:SF1">
    <property type="entry name" value="INNER MEMBRANE PROTEIN YGAZ"/>
    <property type="match status" value="1"/>
</dbReference>
<name>A0A544QXZ6_9FIRM</name>
<comment type="subcellular location">
    <subcellularLocation>
        <location evidence="1">Cell membrane</location>
        <topology evidence="1">Multi-pass membrane protein</topology>
    </subcellularLocation>
</comment>
<keyword evidence="6 8" id="KW-1133">Transmembrane helix</keyword>
<dbReference type="RefSeq" id="WP_142535232.1">
    <property type="nucleotide sequence ID" value="NZ_SGJB01000002.1"/>
</dbReference>
<dbReference type="GO" id="GO:0005886">
    <property type="term" value="C:plasma membrane"/>
    <property type="evidence" value="ECO:0007669"/>
    <property type="project" value="UniProtKB-SubCell"/>
</dbReference>
<dbReference type="EMBL" id="SGJB01000002">
    <property type="protein sequence ID" value="TQQ85528.1"/>
    <property type="molecule type" value="Genomic_DNA"/>
</dbReference>
<feature type="transmembrane region" description="Helical" evidence="8">
    <location>
        <begin position="160"/>
        <end position="177"/>
    </location>
</feature>
<keyword evidence="3" id="KW-0813">Transport</keyword>
<keyword evidence="4" id="KW-1003">Cell membrane</keyword>
<organism evidence="9 10">
    <name type="scientific">Peptacetobacter hominis</name>
    <dbReference type="NCBI Taxonomy" id="2743610"/>
    <lineage>
        <taxon>Bacteria</taxon>
        <taxon>Bacillati</taxon>
        <taxon>Bacillota</taxon>
        <taxon>Clostridia</taxon>
        <taxon>Peptostreptococcales</taxon>
        <taxon>Peptostreptococcaceae</taxon>
        <taxon>Peptacetobacter</taxon>
    </lineage>
</organism>
<dbReference type="InterPro" id="IPR011606">
    <property type="entry name" value="Brnchd-chn_aa_trnsp_permease"/>
</dbReference>
<proteinExistence type="inferred from homology"/>
<sequence>MKKYFNKENINDALKASIPIFIAYLPIGVVGGILLKASGVSIPYILLMSLLVFGGSAQYIAASMIAVNAGISSIVLTTFIINLRHFLMSSNLNMVIKNKKLKYILPFGLGLTDETFAVNYEKYISGKWSDEKAILVNFMCLGIWLISFFIGALLGNFIQIDTYISGFIITALFTTLVAGSVKNFVYILVAIISVISFIVLYSITSSSLIIVVAPVIACASGLLIERTILAERKEKCSE</sequence>
<feature type="transmembrane region" description="Helical" evidence="8">
    <location>
        <begin position="59"/>
        <end position="81"/>
    </location>
</feature>
<evidence type="ECO:0000256" key="6">
    <source>
        <dbReference type="ARBA" id="ARBA00022989"/>
    </source>
</evidence>
<evidence type="ECO:0000256" key="8">
    <source>
        <dbReference type="SAM" id="Phobius"/>
    </source>
</evidence>
<evidence type="ECO:0000256" key="2">
    <source>
        <dbReference type="ARBA" id="ARBA00010735"/>
    </source>
</evidence>
<keyword evidence="10" id="KW-1185">Reference proteome</keyword>
<comment type="similarity">
    <text evidence="2">Belongs to the AzlC family.</text>
</comment>
<evidence type="ECO:0000313" key="9">
    <source>
        <dbReference type="EMBL" id="TQQ85528.1"/>
    </source>
</evidence>
<dbReference type="Pfam" id="PF03591">
    <property type="entry name" value="AzlC"/>
    <property type="match status" value="1"/>
</dbReference>
<accession>A0A544QXZ6</accession>
<reference evidence="9 10" key="1">
    <citation type="submission" date="2019-02" db="EMBL/GenBank/DDBJ databases">
        <title>Peptostreptococcaceae bacterium ZHW00191 nov., a new bacterium isolated from the human gut.</title>
        <authorList>
            <person name="Zhou H.-W."/>
            <person name="Chen X.-J."/>
        </authorList>
    </citation>
    <scope>NUCLEOTIDE SEQUENCE [LARGE SCALE GENOMIC DNA]</scope>
    <source>
        <strain evidence="9 10">ZHW00191</strain>
    </source>
</reference>
<feature type="transmembrane region" description="Helical" evidence="8">
    <location>
        <begin position="134"/>
        <end position="154"/>
    </location>
</feature>
<dbReference type="AlphaFoldDB" id="A0A544QXZ6"/>